<dbReference type="EMBL" id="JAUGQQ010000003">
    <property type="protein sequence ID" value="MDN3723924.1"/>
    <property type="molecule type" value="Genomic_DNA"/>
</dbReference>
<sequence>MAELSEGGTSERNEATVGKLGIAKIVTARSARSDPQARTINKWRQTPKKKVVSDSEHLIGVWGYGVATGEEGEQRVKQNK</sequence>
<comment type="caution">
    <text evidence="1">The sequence shown here is derived from an EMBL/GenBank/DDBJ whole genome shotgun (WGS) entry which is preliminary data.</text>
</comment>
<organism evidence="1 2">
    <name type="scientific">Aequorivita aurantiaca</name>
    <dbReference type="NCBI Taxonomy" id="3053356"/>
    <lineage>
        <taxon>Bacteria</taxon>
        <taxon>Pseudomonadati</taxon>
        <taxon>Bacteroidota</taxon>
        <taxon>Flavobacteriia</taxon>
        <taxon>Flavobacteriales</taxon>
        <taxon>Flavobacteriaceae</taxon>
        <taxon>Aequorivita</taxon>
    </lineage>
</organism>
<keyword evidence="2" id="KW-1185">Reference proteome</keyword>
<name>A0ABT8DGR5_9FLAO</name>
<reference evidence="1 2" key="1">
    <citation type="submission" date="2023-06" db="EMBL/GenBank/DDBJ databases">
        <authorList>
            <person name="Ye Y.-Q."/>
            <person name="Du Z.-J."/>
        </authorList>
    </citation>
    <scope>NUCLEOTIDE SEQUENCE [LARGE SCALE GENOMIC DNA]</scope>
    <source>
        <strain evidence="1 2">SDUM287046</strain>
    </source>
</reference>
<proteinExistence type="predicted"/>
<gene>
    <name evidence="1" type="ORF">QRD02_05985</name>
</gene>
<evidence type="ECO:0000313" key="1">
    <source>
        <dbReference type="EMBL" id="MDN3723924.1"/>
    </source>
</evidence>
<dbReference type="RefSeq" id="WP_290254019.1">
    <property type="nucleotide sequence ID" value="NZ_JAUGQQ010000003.1"/>
</dbReference>
<evidence type="ECO:0000313" key="2">
    <source>
        <dbReference type="Proteomes" id="UP001244787"/>
    </source>
</evidence>
<protein>
    <submittedName>
        <fullName evidence="1">Uncharacterized protein</fullName>
    </submittedName>
</protein>
<accession>A0ABT8DGR5</accession>
<dbReference type="Proteomes" id="UP001244787">
    <property type="component" value="Unassembled WGS sequence"/>
</dbReference>